<dbReference type="Proteomes" id="UP000219435">
    <property type="component" value="Unassembled WGS sequence"/>
</dbReference>
<dbReference type="OrthoDB" id="5198755at2"/>
<protein>
    <submittedName>
        <fullName evidence="1">Uncharacterized protein</fullName>
    </submittedName>
</protein>
<dbReference type="AlphaFoldDB" id="A0A285VA09"/>
<dbReference type="EMBL" id="OBQI01000004">
    <property type="protein sequence ID" value="SOC50428.1"/>
    <property type="molecule type" value="Genomic_DNA"/>
</dbReference>
<proteinExistence type="predicted"/>
<sequence>MARLSVTMETIHAGRRRSLPPVPRTAIDGAMPLETVASASALALALVDPDEHIDDAQRFVARLRGAATAFAAAAGAESAVVREAVPPARHRRSRCRVVLRSADGQETDVTFLGPVGRPSDGGQPEFDLDITRWLAAGQVRDDAWLVADGDAPDGVAVDLSAWRSEA</sequence>
<evidence type="ECO:0000313" key="2">
    <source>
        <dbReference type="Proteomes" id="UP000219435"/>
    </source>
</evidence>
<accession>A0A285VA09</accession>
<organism evidence="1 2">
    <name type="scientific">Blastococcus aggregatus</name>
    <dbReference type="NCBI Taxonomy" id="38502"/>
    <lineage>
        <taxon>Bacteria</taxon>
        <taxon>Bacillati</taxon>
        <taxon>Actinomycetota</taxon>
        <taxon>Actinomycetes</taxon>
        <taxon>Geodermatophilales</taxon>
        <taxon>Geodermatophilaceae</taxon>
        <taxon>Blastococcus</taxon>
    </lineage>
</organism>
<gene>
    <name evidence="1" type="ORF">SAMN05660748_3176</name>
</gene>
<name>A0A285VA09_9ACTN</name>
<evidence type="ECO:0000313" key="1">
    <source>
        <dbReference type="EMBL" id="SOC50428.1"/>
    </source>
</evidence>
<reference evidence="2" key="1">
    <citation type="submission" date="2017-08" db="EMBL/GenBank/DDBJ databases">
        <authorList>
            <person name="Varghese N."/>
            <person name="Submissions S."/>
        </authorList>
    </citation>
    <scope>NUCLEOTIDE SEQUENCE [LARGE SCALE GENOMIC DNA]</scope>
    <source>
        <strain evidence="2">DSM 4725</strain>
    </source>
</reference>
<dbReference type="RefSeq" id="WP_097195947.1">
    <property type="nucleotide sequence ID" value="NZ_OBQI01000004.1"/>
</dbReference>
<keyword evidence="2" id="KW-1185">Reference proteome</keyword>